<dbReference type="GO" id="GO:0016757">
    <property type="term" value="F:glycosyltransferase activity"/>
    <property type="evidence" value="ECO:0007669"/>
    <property type="project" value="UniProtKB-KW"/>
</dbReference>
<dbReference type="AlphaFoldDB" id="A0A0G0HH69"/>
<evidence type="ECO:0000313" key="6">
    <source>
        <dbReference type="EMBL" id="KKQ37885.1"/>
    </source>
</evidence>
<reference evidence="6 7" key="1">
    <citation type="journal article" date="2015" name="Nature">
        <title>rRNA introns, odd ribosomes, and small enigmatic genomes across a large radiation of phyla.</title>
        <authorList>
            <person name="Brown C.T."/>
            <person name="Hug L.A."/>
            <person name="Thomas B.C."/>
            <person name="Sharon I."/>
            <person name="Castelle C.J."/>
            <person name="Singh A."/>
            <person name="Wilkins M.J."/>
            <person name="Williams K.H."/>
            <person name="Banfield J.F."/>
        </authorList>
    </citation>
    <scope>NUCLEOTIDE SEQUENCE [LARGE SCALE GENOMIC DNA]</scope>
</reference>
<dbReference type="EMBL" id="LBTI01000007">
    <property type="protein sequence ID" value="KKQ37885.1"/>
    <property type="molecule type" value="Genomic_DNA"/>
</dbReference>
<comment type="caution">
    <text evidence="6">The sequence shown here is derived from an EMBL/GenBank/DDBJ whole genome shotgun (WGS) entry which is preliminary data.</text>
</comment>
<keyword evidence="4" id="KW-0812">Transmembrane</keyword>
<evidence type="ECO:0000256" key="3">
    <source>
        <dbReference type="ARBA" id="ARBA00022679"/>
    </source>
</evidence>
<name>A0A0G0HH69_9BACT</name>
<feature type="transmembrane region" description="Helical" evidence="4">
    <location>
        <begin position="6"/>
        <end position="35"/>
    </location>
</feature>
<dbReference type="InterPro" id="IPR029044">
    <property type="entry name" value="Nucleotide-diphossugar_trans"/>
</dbReference>
<evidence type="ECO:0000256" key="1">
    <source>
        <dbReference type="ARBA" id="ARBA00006739"/>
    </source>
</evidence>
<evidence type="ECO:0000259" key="5">
    <source>
        <dbReference type="Pfam" id="PF00535"/>
    </source>
</evidence>
<dbReference type="STRING" id="1618545.US53_C0007G0024"/>
<organism evidence="6 7">
    <name type="scientific">Candidatus Woesebacteria bacterium GW2011_GWA1_37_7</name>
    <dbReference type="NCBI Taxonomy" id="1618545"/>
    <lineage>
        <taxon>Bacteria</taxon>
        <taxon>Candidatus Woeseibacteriota</taxon>
    </lineage>
</organism>
<accession>A0A0G0HH69</accession>
<comment type="similarity">
    <text evidence="1">Belongs to the glycosyltransferase 2 family.</text>
</comment>
<gene>
    <name evidence="6" type="ORF">US53_C0007G0024</name>
</gene>
<dbReference type="InterPro" id="IPR001173">
    <property type="entry name" value="Glyco_trans_2-like"/>
</dbReference>
<dbReference type="PANTHER" id="PTHR43630">
    <property type="entry name" value="POLY-BETA-1,6-N-ACETYL-D-GLUCOSAMINE SYNTHASE"/>
    <property type="match status" value="1"/>
</dbReference>
<dbReference type="Gene3D" id="3.90.550.10">
    <property type="entry name" value="Spore Coat Polysaccharide Biosynthesis Protein SpsA, Chain A"/>
    <property type="match status" value="1"/>
</dbReference>
<feature type="non-terminal residue" evidence="6">
    <location>
        <position position="173"/>
    </location>
</feature>
<keyword evidence="4" id="KW-0472">Membrane</keyword>
<proteinExistence type="inferred from homology"/>
<protein>
    <submittedName>
        <fullName evidence="6">Phage-related glycosyl transferase, group 2</fullName>
    </submittedName>
</protein>
<evidence type="ECO:0000256" key="4">
    <source>
        <dbReference type="SAM" id="Phobius"/>
    </source>
</evidence>
<sequence>MTFLYLFSYLILFFGAVNLIRIFLFLIGSDIYGLVNHLSRKNSNKAPYQPKVSVVIPAYNEEATIIRCLNSVVNNAYPKHLLEILVVDDGSSDATNEVVEAFILKNADSNIKLVTQENSGKAHALNNAIRNHSTGSIIMCLDSDSYIEKDAIRNAAQYFKDESVAALSANVKI</sequence>
<dbReference type="PANTHER" id="PTHR43630:SF1">
    <property type="entry name" value="POLY-BETA-1,6-N-ACETYL-D-GLUCOSAMINE SYNTHASE"/>
    <property type="match status" value="1"/>
</dbReference>
<keyword evidence="4" id="KW-1133">Transmembrane helix</keyword>
<feature type="domain" description="Glycosyltransferase 2-like" evidence="5">
    <location>
        <begin position="53"/>
        <end position="166"/>
    </location>
</feature>
<dbReference type="Pfam" id="PF00535">
    <property type="entry name" value="Glycos_transf_2"/>
    <property type="match status" value="1"/>
</dbReference>
<evidence type="ECO:0000256" key="2">
    <source>
        <dbReference type="ARBA" id="ARBA00022676"/>
    </source>
</evidence>
<dbReference type="Proteomes" id="UP000034591">
    <property type="component" value="Unassembled WGS sequence"/>
</dbReference>
<dbReference type="SUPFAM" id="SSF53448">
    <property type="entry name" value="Nucleotide-diphospho-sugar transferases"/>
    <property type="match status" value="1"/>
</dbReference>
<keyword evidence="2" id="KW-0328">Glycosyltransferase</keyword>
<evidence type="ECO:0000313" key="7">
    <source>
        <dbReference type="Proteomes" id="UP000034591"/>
    </source>
</evidence>
<keyword evidence="3 6" id="KW-0808">Transferase</keyword>